<dbReference type="AlphaFoldDB" id="A0AAD7K1X8"/>
<dbReference type="EMBL" id="JARJLG010000012">
    <property type="protein sequence ID" value="KAJ7776562.1"/>
    <property type="molecule type" value="Genomic_DNA"/>
</dbReference>
<organism evidence="2 3">
    <name type="scientific">Mycena maculata</name>
    <dbReference type="NCBI Taxonomy" id="230809"/>
    <lineage>
        <taxon>Eukaryota</taxon>
        <taxon>Fungi</taxon>
        <taxon>Dikarya</taxon>
        <taxon>Basidiomycota</taxon>
        <taxon>Agaricomycotina</taxon>
        <taxon>Agaricomycetes</taxon>
        <taxon>Agaricomycetidae</taxon>
        <taxon>Agaricales</taxon>
        <taxon>Marasmiineae</taxon>
        <taxon>Mycenaceae</taxon>
        <taxon>Mycena</taxon>
    </lineage>
</organism>
<accession>A0AAD7K1X8</accession>
<evidence type="ECO:0000256" key="1">
    <source>
        <dbReference type="SAM" id="MobiDB-lite"/>
    </source>
</evidence>
<name>A0AAD7K1X8_9AGAR</name>
<gene>
    <name evidence="2" type="ORF">DFH07DRAFT_798577</name>
</gene>
<keyword evidence="3" id="KW-1185">Reference proteome</keyword>
<reference evidence="2" key="1">
    <citation type="submission" date="2023-03" db="EMBL/GenBank/DDBJ databases">
        <title>Massive genome expansion in bonnet fungi (Mycena s.s.) driven by repeated elements and novel gene families across ecological guilds.</title>
        <authorList>
            <consortium name="Lawrence Berkeley National Laboratory"/>
            <person name="Harder C.B."/>
            <person name="Miyauchi S."/>
            <person name="Viragh M."/>
            <person name="Kuo A."/>
            <person name="Thoen E."/>
            <person name="Andreopoulos B."/>
            <person name="Lu D."/>
            <person name="Skrede I."/>
            <person name="Drula E."/>
            <person name="Henrissat B."/>
            <person name="Morin E."/>
            <person name="Kohler A."/>
            <person name="Barry K."/>
            <person name="LaButti K."/>
            <person name="Morin E."/>
            <person name="Salamov A."/>
            <person name="Lipzen A."/>
            <person name="Mereny Z."/>
            <person name="Hegedus B."/>
            <person name="Baldrian P."/>
            <person name="Stursova M."/>
            <person name="Weitz H."/>
            <person name="Taylor A."/>
            <person name="Grigoriev I.V."/>
            <person name="Nagy L.G."/>
            <person name="Martin F."/>
            <person name="Kauserud H."/>
        </authorList>
    </citation>
    <scope>NUCLEOTIDE SEQUENCE</scope>
    <source>
        <strain evidence="2">CBHHK188m</strain>
    </source>
</reference>
<comment type="caution">
    <text evidence="2">The sequence shown here is derived from an EMBL/GenBank/DDBJ whole genome shotgun (WGS) entry which is preliminary data.</text>
</comment>
<protein>
    <submittedName>
        <fullName evidence="2">Uncharacterized protein</fullName>
    </submittedName>
</protein>
<sequence>MTESNLLTELAAHRNKRSRNSPSIYDGCVDALERLGQHSLAAHDFDVTFGRVVEDEKFISYVNLSNAKVFTAHLIAEIGSESEGTWMAAYPKKIPAYKLPLADKASAHRMIIAARCPTGAPPKLVQLYNDFMAVLDGVRTKDSDEEEQQGERFQVTEWVTRSDGAWDKPCDIMQLRLAPTYEAPKSRSKKESTPPSRPRNQKSQPVPQDTDMESIDNDSTAKEGEKDTSPAPPKERKVGDAYDPDCLPDHRGPYFAHQKSKLIQRDYKDVDGDLIAPQEVYGKLTEGTLFSAQITLHTYIWDGNPGFPRNKIYHIYVERLKILDKGYSQAWNPSIPVLPSPSAPSTPQKRGRAERDDNADSAFDTFNSVSPTKRSRK</sequence>
<feature type="region of interest" description="Disordered" evidence="1">
    <location>
        <begin position="333"/>
        <end position="377"/>
    </location>
</feature>
<proteinExistence type="predicted"/>
<evidence type="ECO:0000313" key="2">
    <source>
        <dbReference type="EMBL" id="KAJ7776562.1"/>
    </source>
</evidence>
<feature type="compositionally biased region" description="Basic and acidic residues" evidence="1">
    <location>
        <begin position="219"/>
        <end position="240"/>
    </location>
</feature>
<evidence type="ECO:0000313" key="3">
    <source>
        <dbReference type="Proteomes" id="UP001215280"/>
    </source>
</evidence>
<feature type="compositionally biased region" description="Polar residues" evidence="1">
    <location>
        <begin position="364"/>
        <end position="377"/>
    </location>
</feature>
<feature type="region of interest" description="Disordered" evidence="1">
    <location>
        <begin position="177"/>
        <end position="253"/>
    </location>
</feature>
<dbReference type="Proteomes" id="UP001215280">
    <property type="component" value="Unassembled WGS sequence"/>
</dbReference>